<evidence type="ECO:0000259" key="2">
    <source>
        <dbReference type="Pfam" id="PF12172"/>
    </source>
</evidence>
<dbReference type="SUPFAM" id="SSF53901">
    <property type="entry name" value="Thiolase-like"/>
    <property type="match status" value="1"/>
</dbReference>
<dbReference type="InterPro" id="IPR012340">
    <property type="entry name" value="NA-bd_OB-fold"/>
</dbReference>
<evidence type="ECO:0000313" key="3">
    <source>
        <dbReference type="EMBL" id="CAB4795322.1"/>
    </source>
</evidence>
<evidence type="ECO:0000259" key="1">
    <source>
        <dbReference type="Pfam" id="PF01796"/>
    </source>
</evidence>
<dbReference type="InterPro" id="IPR022002">
    <property type="entry name" value="ChsH2_Znr"/>
</dbReference>
<dbReference type="SUPFAM" id="SSF50249">
    <property type="entry name" value="Nucleic acid-binding proteins"/>
    <property type="match status" value="1"/>
</dbReference>
<gene>
    <name evidence="3" type="ORF">UFOPK3004_00317</name>
</gene>
<dbReference type="PANTHER" id="PTHR34075">
    <property type="entry name" value="BLR3430 PROTEIN"/>
    <property type="match status" value="1"/>
</dbReference>
<dbReference type="GO" id="GO:0016746">
    <property type="term" value="F:acyltransferase activity"/>
    <property type="evidence" value="ECO:0007669"/>
    <property type="project" value="InterPro"/>
</dbReference>
<organism evidence="3">
    <name type="scientific">freshwater metagenome</name>
    <dbReference type="NCBI Taxonomy" id="449393"/>
    <lineage>
        <taxon>unclassified sequences</taxon>
        <taxon>metagenomes</taxon>
        <taxon>ecological metagenomes</taxon>
    </lineage>
</organism>
<name>A0A6J6XEW7_9ZZZZ</name>
<sequence>MSKIGITGWGWYIPRYQLDRSAMSSAFRMNSGRGSRSVAAYDEDSMTMAIESARRTLRAESNINNLIFSTTHSPVLDKGNASSMAAVLGLPFQVGAYDLGGSIRSGFGSLKFGLSQDGESLVMLSDLRFGRPGSDDEINGGDGAASFTFGENPVVEVVDVLSESSPVMDRWRAEGELGTQVWDDRWSADQQTALMLQVTKSILEKNSLTEADLGSIVISSASVRSVATISSQVKASSLHSSEIDQFGFLGAADLGVRLAWTLENAKAGQYILVVLGADGADAMLLKTTQQLSSAQFGRELVGTVEQVDVPTYLTWRGLVSREAPRRPDPEAPSAPAAARNHDWKFAFIGSECTACGSRQLPPQRVCMSCGAIDKHRTCSMSSVKSTVKTFTVDRIAFSLSPPVVVGVIDFDGGGRFRCQLTEVTPDDVAVNDRMEMVYRLISISSNGVRNYFWKARPVRENS</sequence>
<dbReference type="InterPro" id="IPR002878">
    <property type="entry name" value="ChsH2_C"/>
</dbReference>
<reference evidence="3" key="1">
    <citation type="submission" date="2020-05" db="EMBL/GenBank/DDBJ databases">
        <authorList>
            <person name="Chiriac C."/>
            <person name="Salcher M."/>
            <person name="Ghai R."/>
            <person name="Kavagutti S V."/>
        </authorList>
    </citation>
    <scope>NUCLEOTIDE SEQUENCE</scope>
</reference>
<feature type="domain" description="ChsH2 rubredoxin-like zinc ribbon" evidence="2">
    <location>
        <begin position="347"/>
        <end position="371"/>
    </location>
</feature>
<dbReference type="AlphaFoldDB" id="A0A6J6XEW7"/>
<proteinExistence type="predicted"/>
<feature type="domain" description="ChsH2 C-terminal OB-fold" evidence="1">
    <location>
        <begin position="386"/>
        <end position="439"/>
    </location>
</feature>
<dbReference type="PANTHER" id="PTHR34075:SF5">
    <property type="entry name" value="BLR3430 PROTEIN"/>
    <property type="match status" value="1"/>
</dbReference>
<dbReference type="EMBL" id="CAFAAL010000015">
    <property type="protein sequence ID" value="CAB4795322.1"/>
    <property type="molecule type" value="Genomic_DNA"/>
</dbReference>
<protein>
    <submittedName>
        <fullName evidence="3">Unannotated protein</fullName>
    </submittedName>
</protein>
<dbReference type="Pfam" id="PF01796">
    <property type="entry name" value="OB_ChsH2_C"/>
    <property type="match status" value="1"/>
</dbReference>
<dbReference type="InterPro" id="IPR016039">
    <property type="entry name" value="Thiolase-like"/>
</dbReference>
<dbReference type="Gene3D" id="3.40.47.10">
    <property type="match status" value="1"/>
</dbReference>
<accession>A0A6J6XEW7</accession>
<dbReference type="Pfam" id="PF12172">
    <property type="entry name" value="zf-ChsH2"/>
    <property type="match status" value="1"/>
</dbReference>
<dbReference type="InterPro" id="IPR052513">
    <property type="entry name" value="Thioester_dehydratase-like"/>
</dbReference>